<dbReference type="STRING" id="1442371.A0A0D2I3Z1"/>
<proteinExistence type="predicted"/>
<dbReference type="OrthoDB" id="4159019at2759"/>
<evidence type="ECO:0000259" key="1">
    <source>
        <dbReference type="Pfam" id="PF24968"/>
    </source>
</evidence>
<dbReference type="GeneID" id="27718033"/>
<protein>
    <recommendedName>
        <fullName evidence="1">DUF7770 domain-containing protein</fullName>
    </recommendedName>
</protein>
<name>A0A0D2I3Z1_9EURO</name>
<reference evidence="2 3" key="1">
    <citation type="submission" date="2015-01" db="EMBL/GenBank/DDBJ databases">
        <title>The Genome Sequence of Fonsecaea multimorphosa CBS 102226.</title>
        <authorList>
            <consortium name="The Broad Institute Genomics Platform"/>
            <person name="Cuomo C."/>
            <person name="de Hoog S."/>
            <person name="Gorbushina A."/>
            <person name="Stielow B."/>
            <person name="Teixiera M."/>
            <person name="Abouelleil A."/>
            <person name="Chapman S.B."/>
            <person name="Priest M."/>
            <person name="Young S.K."/>
            <person name="Wortman J."/>
            <person name="Nusbaum C."/>
            <person name="Birren B."/>
        </authorList>
    </citation>
    <scope>NUCLEOTIDE SEQUENCE [LARGE SCALE GENOMIC DNA]</scope>
    <source>
        <strain evidence="2 3">CBS 102226</strain>
    </source>
</reference>
<dbReference type="InterPro" id="IPR056672">
    <property type="entry name" value="DUF7770"/>
</dbReference>
<accession>A0A0D2I3Z1</accession>
<keyword evidence="3" id="KW-1185">Reference proteome</keyword>
<dbReference type="Proteomes" id="UP000053411">
    <property type="component" value="Unassembled WGS sequence"/>
</dbReference>
<dbReference type="VEuPathDB" id="FungiDB:Z520_12287"/>
<evidence type="ECO:0000313" key="3">
    <source>
        <dbReference type="Proteomes" id="UP000053411"/>
    </source>
</evidence>
<dbReference type="Pfam" id="PF24968">
    <property type="entry name" value="DUF7770"/>
    <property type="match status" value="1"/>
</dbReference>
<organism evidence="2 3">
    <name type="scientific">Fonsecaea multimorphosa CBS 102226</name>
    <dbReference type="NCBI Taxonomy" id="1442371"/>
    <lineage>
        <taxon>Eukaryota</taxon>
        <taxon>Fungi</taxon>
        <taxon>Dikarya</taxon>
        <taxon>Ascomycota</taxon>
        <taxon>Pezizomycotina</taxon>
        <taxon>Eurotiomycetes</taxon>
        <taxon>Chaetothyriomycetidae</taxon>
        <taxon>Chaetothyriales</taxon>
        <taxon>Herpotrichiellaceae</taxon>
        <taxon>Fonsecaea</taxon>
    </lineage>
</organism>
<sequence>MSGAATSDTPIPQLTVIKVRMVAHTIMGAVVPGAQLSQDPWSIYLLTPGGGSVRLNMEWVLGTVEDKGTFTVKRHLYAHSNSEVRVFEYDVLPNTKVETFLQIVREKKRHNYKMTPTGVGCRFSVLTVLQDWTQAGLITTTNAVHHITFVIGFNYSKGQTPIKLDIKEGEWL</sequence>
<evidence type="ECO:0000313" key="2">
    <source>
        <dbReference type="EMBL" id="KIX92016.1"/>
    </source>
</evidence>
<feature type="domain" description="DUF7770" evidence="1">
    <location>
        <begin position="37"/>
        <end position="171"/>
    </location>
</feature>
<dbReference type="EMBL" id="KN848113">
    <property type="protein sequence ID" value="KIX92016.1"/>
    <property type="molecule type" value="Genomic_DNA"/>
</dbReference>
<gene>
    <name evidence="2" type="ORF">Z520_12287</name>
</gene>
<dbReference type="RefSeq" id="XP_016626139.1">
    <property type="nucleotide sequence ID" value="XM_016782773.1"/>
</dbReference>
<dbReference type="AlphaFoldDB" id="A0A0D2I3Z1"/>